<accession>A0A6C0HZ90</accession>
<protein>
    <submittedName>
        <fullName evidence="2">Uncharacterized protein</fullName>
    </submittedName>
</protein>
<proteinExistence type="predicted"/>
<reference evidence="2" key="1">
    <citation type="journal article" date="2020" name="Nature">
        <title>Giant virus diversity and host interactions through global metagenomics.</title>
        <authorList>
            <person name="Schulz F."/>
            <person name="Roux S."/>
            <person name="Paez-Espino D."/>
            <person name="Jungbluth S."/>
            <person name="Walsh D.A."/>
            <person name="Denef V.J."/>
            <person name="McMahon K.D."/>
            <person name="Konstantinidis K.T."/>
            <person name="Eloe-Fadrosh E.A."/>
            <person name="Kyrpides N.C."/>
            <person name="Woyke T."/>
        </authorList>
    </citation>
    <scope>NUCLEOTIDE SEQUENCE</scope>
    <source>
        <strain evidence="2">GVMAG-M-3300023184-17</strain>
    </source>
</reference>
<evidence type="ECO:0000256" key="1">
    <source>
        <dbReference type="SAM" id="MobiDB-lite"/>
    </source>
</evidence>
<feature type="compositionally biased region" description="Pro residues" evidence="1">
    <location>
        <begin position="46"/>
        <end position="89"/>
    </location>
</feature>
<dbReference type="EMBL" id="MN740041">
    <property type="protein sequence ID" value="QHT85477.1"/>
    <property type="molecule type" value="Genomic_DNA"/>
</dbReference>
<evidence type="ECO:0000313" key="2">
    <source>
        <dbReference type="EMBL" id="QHT85477.1"/>
    </source>
</evidence>
<dbReference type="AlphaFoldDB" id="A0A6C0HZ90"/>
<organism evidence="2">
    <name type="scientific">viral metagenome</name>
    <dbReference type="NCBI Taxonomy" id="1070528"/>
    <lineage>
        <taxon>unclassified sequences</taxon>
        <taxon>metagenomes</taxon>
        <taxon>organismal metagenomes</taxon>
    </lineage>
</organism>
<feature type="compositionally biased region" description="Polar residues" evidence="1">
    <location>
        <begin position="13"/>
        <end position="37"/>
    </location>
</feature>
<feature type="region of interest" description="Disordered" evidence="1">
    <location>
        <begin position="1"/>
        <end position="102"/>
    </location>
</feature>
<name>A0A6C0HZ90_9ZZZZ</name>
<sequence>MGRSRKYRGGAITDNNLTPNQAQGNNDNNLTPNQAQGNNDNNRTPDTPPNEPIPPRPSAPPYEPIPSRPIPSAPPNEPIPSRPSAPPYEPSERDLPSPSIPARSPAAIIESLKPTCGEFTRPIPGVTSTLTWAQLRDLCTTRLTAEEDVTVTDPHEYFRSLVGADGGRLLEALRSSLNPRDLLDIDRTNEIQGLLTGWMRVRSELGLPPIRDPFGAEITSARLNPLACRITADRADLAEYSDKWRVVASFVEARPPIFKAVFAEVFIPTTITGGSEGGMACLEGFCDYAFIEMKNAITKCFPREHRELPTVLPPVTGILKLRRGRTTVSAFLESEGARVEGALMIEPYRDRIMDLLQRTYPGVVWTPDDITTIFNELRTVYSESYRGGKTRRKRKRRKTKRRNYFRIV</sequence>